<evidence type="ECO:0000259" key="4">
    <source>
        <dbReference type="Pfam" id="PF05057"/>
    </source>
</evidence>
<dbReference type="OMA" id="FSNIGCD"/>
<evidence type="ECO:0000313" key="5">
    <source>
        <dbReference type="EMBL" id="CAH01985.1"/>
    </source>
</evidence>
<reference evidence="5 6" key="1">
    <citation type="journal article" date="2004" name="Nature">
        <title>Genome evolution in yeasts.</title>
        <authorList>
            <consortium name="Genolevures"/>
            <person name="Dujon B."/>
            <person name="Sherman D."/>
            <person name="Fischer G."/>
            <person name="Durrens P."/>
            <person name="Casaregola S."/>
            <person name="Lafontaine I."/>
            <person name="de Montigny J."/>
            <person name="Marck C."/>
            <person name="Neuveglise C."/>
            <person name="Talla E."/>
            <person name="Goffard N."/>
            <person name="Frangeul L."/>
            <person name="Aigle M."/>
            <person name="Anthouard V."/>
            <person name="Babour A."/>
            <person name="Barbe V."/>
            <person name="Barnay S."/>
            <person name="Blanchin S."/>
            <person name="Beckerich J.M."/>
            <person name="Beyne E."/>
            <person name="Bleykasten C."/>
            <person name="Boisrame A."/>
            <person name="Boyer J."/>
            <person name="Cattolico L."/>
            <person name="Confanioleri F."/>
            <person name="de Daruvar A."/>
            <person name="Despons L."/>
            <person name="Fabre E."/>
            <person name="Fairhead C."/>
            <person name="Ferry-Dumazet H."/>
            <person name="Groppi A."/>
            <person name="Hantraye F."/>
            <person name="Hennequin C."/>
            <person name="Jauniaux N."/>
            <person name="Joyet P."/>
            <person name="Kachouri R."/>
            <person name="Kerrest A."/>
            <person name="Koszul R."/>
            <person name="Lemaire M."/>
            <person name="Lesur I."/>
            <person name="Ma L."/>
            <person name="Muller H."/>
            <person name="Nicaud J.M."/>
            <person name="Nikolski M."/>
            <person name="Oztas S."/>
            <person name="Ozier-Kalogeropoulos O."/>
            <person name="Pellenz S."/>
            <person name="Potier S."/>
            <person name="Richard G.F."/>
            <person name="Straub M.L."/>
            <person name="Suleau A."/>
            <person name="Swennene D."/>
            <person name="Tekaia F."/>
            <person name="Wesolowski-Louvel M."/>
            <person name="Westhof E."/>
            <person name="Wirth B."/>
            <person name="Zeniou-Meyer M."/>
            <person name="Zivanovic I."/>
            <person name="Bolotin-Fukuhara M."/>
            <person name="Thierry A."/>
            <person name="Bouchier C."/>
            <person name="Caudron B."/>
            <person name="Scarpelli C."/>
            <person name="Gaillardin C."/>
            <person name="Weissenbach J."/>
            <person name="Wincker P."/>
            <person name="Souciet J.L."/>
        </authorList>
    </citation>
    <scope>NUCLEOTIDE SEQUENCE [LARGE SCALE GENOMIC DNA]</scope>
    <source>
        <strain evidence="6">ATCC 8585 / CBS 2359 / DSM 70799 / NBRC 1267 / NRRL Y-1140 / WM37</strain>
    </source>
</reference>
<dbReference type="GO" id="GO:0016042">
    <property type="term" value="P:lipid catabolic process"/>
    <property type="evidence" value="ECO:0007669"/>
    <property type="project" value="UniProtKB-KW"/>
</dbReference>
<dbReference type="SUPFAM" id="SSF53474">
    <property type="entry name" value="alpha/beta-Hydrolases"/>
    <property type="match status" value="1"/>
</dbReference>
<dbReference type="eggNOG" id="KOG4372">
    <property type="taxonomic scope" value="Eukaryota"/>
</dbReference>
<feature type="domain" description="DUF676" evidence="4">
    <location>
        <begin position="197"/>
        <end position="416"/>
    </location>
</feature>
<feature type="compositionally biased region" description="Low complexity" evidence="3">
    <location>
        <begin position="487"/>
        <end position="509"/>
    </location>
</feature>
<dbReference type="EMBL" id="CR382122">
    <property type="protein sequence ID" value="CAH01985.1"/>
    <property type="molecule type" value="Genomic_DNA"/>
</dbReference>
<organism evidence="5 6">
    <name type="scientific">Kluyveromyces lactis (strain ATCC 8585 / CBS 2359 / DSM 70799 / NBRC 1267 / NRRL Y-1140 / WM37)</name>
    <name type="common">Yeast</name>
    <name type="synonym">Candida sphaerica</name>
    <dbReference type="NCBI Taxonomy" id="284590"/>
    <lineage>
        <taxon>Eukaryota</taxon>
        <taxon>Fungi</taxon>
        <taxon>Dikarya</taxon>
        <taxon>Ascomycota</taxon>
        <taxon>Saccharomycotina</taxon>
        <taxon>Saccharomycetes</taxon>
        <taxon>Saccharomycetales</taxon>
        <taxon>Saccharomycetaceae</taxon>
        <taxon>Kluyveromyces</taxon>
    </lineage>
</organism>
<dbReference type="PANTHER" id="PTHR12482:SF20">
    <property type="entry name" value="LIPASE YDR444W-RELATED"/>
    <property type="match status" value="1"/>
</dbReference>
<dbReference type="GO" id="GO:0047372">
    <property type="term" value="F:monoacylglycerol lipase activity"/>
    <property type="evidence" value="ECO:0007669"/>
    <property type="project" value="TreeGrafter"/>
</dbReference>
<dbReference type="HOGENOM" id="CLU_007367_1_0_1"/>
<keyword evidence="2" id="KW-0442">Lipid degradation</keyword>
<dbReference type="PaxDb" id="284590-Q6CWU7"/>
<dbReference type="AlphaFoldDB" id="Q6CWU7"/>
<protein>
    <submittedName>
        <fullName evidence="5">KLLA0B01375p</fullName>
    </submittedName>
</protein>
<dbReference type="FunCoup" id="Q6CWU7">
    <property type="interactions" value="21"/>
</dbReference>
<comment type="similarity">
    <text evidence="1">Belongs to the putative lipase ROG1 family.</text>
</comment>
<dbReference type="GeneID" id="2896874"/>
<dbReference type="PIRSF" id="PIRSF005412">
    <property type="entry name" value="UCP005412_abhydr"/>
    <property type="match status" value="1"/>
</dbReference>
<keyword evidence="2" id="KW-0443">Lipid metabolism</keyword>
<dbReference type="InParanoid" id="Q6CWU7"/>
<gene>
    <name evidence="5" type="ORF">KLLA0_B01375g</name>
</gene>
<dbReference type="InterPro" id="IPR029058">
    <property type="entry name" value="AB_hydrolase_fold"/>
</dbReference>
<dbReference type="RefSeq" id="XP_451592.1">
    <property type="nucleotide sequence ID" value="XM_451592.1"/>
</dbReference>
<evidence type="ECO:0000256" key="3">
    <source>
        <dbReference type="SAM" id="MobiDB-lite"/>
    </source>
</evidence>
<evidence type="ECO:0000313" key="6">
    <source>
        <dbReference type="Proteomes" id="UP000000598"/>
    </source>
</evidence>
<dbReference type="InterPro" id="IPR007751">
    <property type="entry name" value="DUF676_lipase-like"/>
</dbReference>
<dbReference type="STRING" id="284590.Q6CWU7"/>
<dbReference type="ESTHER" id="klula-q6cwu7">
    <property type="family name" value="Duf_676"/>
</dbReference>
<feature type="region of interest" description="Disordered" evidence="3">
    <location>
        <begin position="487"/>
        <end position="521"/>
    </location>
</feature>
<sequence>MAIKLTEENDTESSDSGILLLRETGSLGIGDVNRYKIIVDKNKLLSDGIECTDDTLYLEFKNQESALLRPLWITGPYSIYVEITPNNYDERKQFIGDGIEFMSDLKPDENFKAKLYLNSNARVDGTSCYAWKIDLIAQFTVVTIVRLPFVFTLATTYKTAKHSQKDKNIEVQQTDGLKISKLDTEQLWNLPPPFPDKPVHLVIITHGIFSSIGGDMLCLKDTIERASNFLPDDNNGNLVIRGYPGNVGKSHKGIRHLGFKLAEYIIDTIDKLQQQFTLTRISFVGHSLGGPVQAMAIHYISVERPDIFDKTTGLTPVNFVAAASPFLGVIGDLPKYISIVLDIGALGQTGRDLTLKRSYFLPSKGIVNNDGSHDRIKSKPILELLPKHPALEVFQRFKCRTVYANVAFDGIVPLRTAALLYLDWRGLSDVQQVRSENNAQSEEGVEEQKGSSLGEIPESSSDNKSILQWLLPQSLIKKEKYKPYVRTQTTSSVESASSDSNNNSDSPTTFKPPKKANTLQAAASTISAPLPGMSYLVDPSSRTDRIIHDKVYTPEELPDKHYKHKKLVKKIIYPNYSIHMKEERIARYWQETMDWRKVIVELQPDSHNNIIVRRRFVNSFGWIVVNHIADEHFGSKAMIE</sequence>
<evidence type="ECO:0000256" key="2">
    <source>
        <dbReference type="ARBA" id="ARBA00022963"/>
    </source>
</evidence>
<keyword evidence="6" id="KW-1185">Reference proteome</keyword>
<feature type="region of interest" description="Disordered" evidence="3">
    <location>
        <begin position="435"/>
        <end position="460"/>
    </location>
</feature>
<dbReference type="KEGG" id="kla:KLLA0_B01375g"/>
<dbReference type="Proteomes" id="UP000000598">
    <property type="component" value="Chromosome B"/>
</dbReference>
<dbReference type="InterPro" id="IPR016445">
    <property type="entry name" value="Rog1_fam"/>
</dbReference>
<evidence type="ECO:0000256" key="1">
    <source>
        <dbReference type="ARBA" id="ARBA00007920"/>
    </source>
</evidence>
<name>Q6CWU7_KLULA</name>
<dbReference type="PANTHER" id="PTHR12482">
    <property type="entry name" value="LIPASE ROG1-RELATED-RELATED"/>
    <property type="match status" value="1"/>
</dbReference>
<dbReference type="InterPro" id="IPR044294">
    <property type="entry name" value="Lipase-like"/>
</dbReference>
<dbReference type="Gene3D" id="3.40.50.1820">
    <property type="entry name" value="alpha/beta hydrolase"/>
    <property type="match status" value="1"/>
</dbReference>
<proteinExistence type="inferred from homology"/>
<accession>Q6CWU7</accession>
<dbReference type="Pfam" id="PF05057">
    <property type="entry name" value="DUF676"/>
    <property type="match status" value="1"/>
</dbReference>